<dbReference type="EMBL" id="CM035435">
    <property type="protein sequence ID" value="KAH7289532.1"/>
    <property type="molecule type" value="Genomic_DNA"/>
</dbReference>
<evidence type="ECO:0000256" key="1">
    <source>
        <dbReference type="ARBA" id="ARBA00022737"/>
    </source>
</evidence>
<organism evidence="3 4">
    <name type="scientific">Ceratopteris richardii</name>
    <name type="common">Triangle waterfern</name>
    <dbReference type="NCBI Taxonomy" id="49495"/>
    <lineage>
        <taxon>Eukaryota</taxon>
        <taxon>Viridiplantae</taxon>
        <taxon>Streptophyta</taxon>
        <taxon>Embryophyta</taxon>
        <taxon>Tracheophyta</taxon>
        <taxon>Polypodiopsida</taxon>
        <taxon>Polypodiidae</taxon>
        <taxon>Polypodiales</taxon>
        <taxon>Pteridineae</taxon>
        <taxon>Pteridaceae</taxon>
        <taxon>Parkerioideae</taxon>
        <taxon>Ceratopteris</taxon>
    </lineage>
</organism>
<feature type="repeat" description="PPR" evidence="2">
    <location>
        <begin position="298"/>
        <end position="332"/>
    </location>
</feature>
<dbReference type="FunFam" id="1.25.40.10:FF:000158">
    <property type="entry name" value="pentatricopeptide repeat-containing protein At2g33680"/>
    <property type="match status" value="1"/>
</dbReference>
<dbReference type="Pfam" id="PF01535">
    <property type="entry name" value="PPR"/>
    <property type="match status" value="2"/>
</dbReference>
<dbReference type="InterPro" id="IPR011990">
    <property type="entry name" value="TPR-like_helical_dom_sf"/>
</dbReference>
<feature type="repeat" description="PPR" evidence="2">
    <location>
        <begin position="94"/>
        <end position="128"/>
    </location>
</feature>
<dbReference type="FunFam" id="1.25.40.10:FF:000031">
    <property type="entry name" value="Pentatricopeptide repeat-containing protein mitochondrial"/>
    <property type="match status" value="2"/>
</dbReference>
<reference evidence="3" key="1">
    <citation type="submission" date="2021-08" db="EMBL/GenBank/DDBJ databases">
        <title>WGS assembly of Ceratopteris richardii.</title>
        <authorList>
            <person name="Marchant D.B."/>
            <person name="Chen G."/>
            <person name="Jenkins J."/>
            <person name="Shu S."/>
            <person name="Leebens-Mack J."/>
            <person name="Grimwood J."/>
            <person name="Schmutz J."/>
            <person name="Soltis P."/>
            <person name="Soltis D."/>
            <person name="Chen Z.-H."/>
        </authorList>
    </citation>
    <scope>NUCLEOTIDE SEQUENCE</scope>
    <source>
        <strain evidence="3">Whitten #5841</strain>
        <tissue evidence="3">Leaf</tissue>
    </source>
</reference>
<feature type="repeat" description="PPR" evidence="2">
    <location>
        <begin position="400"/>
        <end position="434"/>
    </location>
</feature>
<evidence type="ECO:0000313" key="4">
    <source>
        <dbReference type="Proteomes" id="UP000825935"/>
    </source>
</evidence>
<evidence type="ECO:0008006" key="5">
    <source>
        <dbReference type="Google" id="ProtNLM"/>
    </source>
</evidence>
<name>A0A8T2QZG1_CERRI</name>
<dbReference type="GO" id="GO:0003723">
    <property type="term" value="F:RNA binding"/>
    <property type="evidence" value="ECO:0007669"/>
    <property type="project" value="InterPro"/>
</dbReference>
<dbReference type="Pfam" id="PF13041">
    <property type="entry name" value="PPR_2"/>
    <property type="match status" value="5"/>
</dbReference>
<dbReference type="AlphaFoldDB" id="A0A8T2QZG1"/>
<dbReference type="FunFam" id="1.25.40.10:FF:000285">
    <property type="entry name" value="Pentatricopeptide repeat-containing protein, chloroplastic"/>
    <property type="match status" value="1"/>
</dbReference>
<proteinExistence type="predicted"/>
<dbReference type="PANTHER" id="PTHR47926:SF347">
    <property type="entry name" value="PENTATRICOPEPTIDE REPEAT-CONTAINING PROTEIN"/>
    <property type="match status" value="1"/>
</dbReference>
<dbReference type="NCBIfam" id="TIGR00756">
    <property type="entry name" value="PPR"/>
    <property type="match status" value="5"/>
</dbReference>
<keyword evidence="1" id="KW-0677">Repeat</keyword>
<gene>
    <name evidence="3" type="ORF">KP509_30G007900</name>
</gene>
<dbReference type="SUPFAM" id="SSF48452">
    <property type="entry name" value="TPR-like"/>
    <property type="match status" value="1"/>
</dbReference>
<dbReference type="PROSITE" id="PS51375">
    <property type="entry name" value="PPR"/>
    <property type="match status" value="5"/>
</dbReference>
<comment type="caution">
    <text evidence="3">The sequence shown here is derived from an EMBL/GenBank/DDBJ whole genome shotgun (WGS) entry which is preliminary data.</text>
</comment>
<protein>
    <recommendedName>
        <fullName evidence="5">Pentatricopeptide repeat-containing protein</fullName>
    </recommendedName>
</protein>
<dbReference type="FunFam" id="1.25.40.10:FF:000073">
    <property type="entry name" value="Pentatricopeptide repeat-containing protein chloroplastic"/>
    <property type="match status" value="1"/>
</dbReference>
<feature type="repeat" description="PPR" evidence="2">
    <location>
        <begin position="196"/>
        <end position="230"/>
    </location>
</feature>
<dbReference type="Gene3D" id="1.25.40.10">
    <property type="entry name" value="Tetratricopeptide repeat domain"/>
    <property type="match status" value="4"/>
</dbReference>
<feature type="repeat" description="PPR" evidence="2">
    <location>
        <begin position="502"/>
        <end position="536"/>
    </location>
</feature>
<dbReference type="Proteomes" id="UP000825935">
    <property type="component" value="Chromosome 30"/>
</dbReference>
<dbReference type="PANTHER" id="PTHR47926">
    <property type="entry name" value="PENTATRICOPEPTIDE REPEAT-CONTAINING PROTEIN"/>
    <property type="match status" value="1"/>
</dbReference>
<keyword evidence="4" id="KW-1185">Reference proteome</keyword>
<evidence type="ECO:0000313" key="3">
    <source>
        <dbReference type="EMBL" id="KAH7289532.1"/>
    </source>
</evidence>
<dbReference type="InterPro" id="IPR002885">
    <property type="entry name" value="PPR_rpt"/>
</dbReference>
<dbReference type="InterPro" id="IPR046960">
    <property type="entry name" value="PPR_At4g14850-like_plant"/>
</dbReference>
<accession>A0A8T2QZG1</accession>
<evidence type="ECO:0000256" key="2">
    <source>
        <dbReference type="PROSITE-ProRule" id="PRU00708"/>
    </source>
</evidence>
<dbReference type="GO" id="GO:0048731">
    <property type="term" value="P:system development"/>
    <property type="evidence" value="ECO:0007669"/>
    <property type="project" value="UniProtKB-ARBA"/>
</dbReference>
<sequence>MAQGAQPRKQHEDYPDRDRTNFCSIQHDSTLVADLKSCGHLQDLNQACRLHVDILKRGSLDTNLFVGASLISVYARCGAVWKSRQVFDSLRVRDIVCWTSLITGYAQHGYAKEAFSCLERMQEDGFSPNSVTFTGILKVCGLLKALKRGKWTHVEIARRGLLADSTSLGNALVDMYLKLGAVEMAKQVFNELPKHNVVSWTTIISGYCQHGQNAESLECFEQMQCEGLSPDSVTLLCLVQACTGMADLERGREVHANAVREDLLGRDHVLCNALIDMYAKCGALSRAQELFSELGMRTVVSWTSLLSGFSQLGYGKEAINCLENMEAEGFRPNAMTFACALKACGFIGAVEEGKRIHCEIVKEGLLRGDDMLGTALLDMYAKCRAIAEVQQTFDQLQVQDIVSWTTLIAGYSLHGFSTDALKCLHRMQVSGFSPDNVTWVCILRACRDIGAVEKGHEIHMDIIKECSVGDISRVSSILIDMYAKCGALAKAQDVFDNLSVRSVEVWTALCSGYARFGKHEQVFELYDSMIRDGVKPSGITFIVMINLCRNLGLVDKGQRYFQEMSEIHGMLPTPEHLTCMVDLFGTAGQFSKAIEMIEQGLIYNYLPAWYTLLRACRRWGNVLLGRKAFNHLICLEKNVAAAYACMSSIYIAAGMMEEANMTKILGNKALIHQFKPRCCKV</sequence>
<dbReference type="GO" id="GO:0009451">
    <property type="term" value="P:RNA modification"/>
    <property type="evidence" value="ECO:0007669"/>
    <property type="project" value="InterPro"/>
</dbReference>